<dbReference type="EMBL" id="JACHGG010000014">
    <property type="protein sequence ID" value="MBB6061486.1"/>
    <property type="molecule type" value="Genomic_DNA"/>
</dbReference>
<keyword evidence="2" id="KW-1185">Reference proteome</keyword>
<feature type="non-terminal residue" evidence="1">
    <location>
        <position position="31"/>
    </location>
</feature>
<reference evidence="1 2" key="1">
    <citation type="submission" date="2020-08" db="EMBL/GenBank/DDBJ databases">
        <title>Genomic Encyclopedia of Type Strains, Phase IV (KMG-IV): sequencing the most valuable type-strain genomes for metagenomic binning, comparative biology and taxonomic classification.</title>
        <authorList>
            <person name="Goeker M."/>
        </authorList>
    </citation>
    <scope>NUCLEOTIDE SEQUENCE [LARGE SCALE GENOMIC DNA]</scope>
    <source>
        <strain evidence="1 2">DSM 26718</strain>
    </source>
</reference>
<name>A0A7W9T4L9_9BACT</name>
<accession>A0A7W9T4L9</accession>
<comment type="caution">
    <text evidence="1">The sequence shown here is derived from an EMBL/GenBank/DDBJ whole genome shotgun (WGS) entry which is preliminary data.</text>
</comment>
<gene>
    <name evidence="1" type="ORF">HNQ93_004367</name>
</gene>
<protein>
    <submittedName>
        <fullName evidence="1">Uncharacterized protein</fullName>
    </submittedName>
</protein>
<proteinExistence type="predicted"/>
<evidence type="ECO:0000313" key="1">
    <source>
        <dbReference type="EMBL" id="MBB6061486.1"/>
    </source>
</evidence>
<dbReference type="Proteomes" id="UP000532746">
    <property type="component" value="Unassembled WGS sequence"/>
</dbReference>
<dbReference type="AlphaFoldDB" id="A0A7W9T4L9"/>
<organism evidence="1 2">
    <name type="scientific">Hymenobacter luteus</name>
    <dbReference type="NCBI Taxonomy" id="1411122"/>
    <lineage>
        <taxon>Bacteria</taxon>
        <taxon>Pseudomonadati</taxon>
        <taxon>Bacteroidota</taxon>
        <taxon>Cytophagia</taxon>
        <taxon>Cytophagales</taxon>
        <taxon>Hymenobacteraceae</taxon>
        <taxon>Hymenobacter</taxon>
    </lineage>
</organism>
<evidence type="ECO:0000313" key="2">
    <source>
        <dbReference type="Proteomes" id="UP000532746"/>
    </source>
</evidence>
<sequence length="31" mass="3514">MAESCPGSTHAKLSWLQVWYIRDDTYSLALA</sequence>